<feature type="transmembrane region" description="Helical" evidence="1">
    <location>
        <begin position="54"/>
        <end position="74"/>
    </location>
</feature>
<keyword evidence="1" id="KW-1133">Transmembrane helix</keyword>
<evidence type="ECO:0000256" key="1">
    <source>
        <dbReference type="SAM" id="Phobius"/>
    </source>
</evidence>
<comment type="caution">
    <text evidence="2">The sequence shown here is derived from an EMBL/GenBank/DDBJ whole genome shotgun (WGS) entry which is preliminary data.</text>
</comment>
<proteinExistence type="predicted"/>
<evidence type="ECO:0000313" key="2">
    <source>
        <dbReference type="EMBL" id="KAG7565606.1"/>
    </source>
</evidence>
<dbReference type="EMBL" id="JAEFBJ010000010">
    <property type="protein sequence ID" value="KAG7565606.1"/>
    <property type="molecule type" value="Genomic_DNA"/>
</dbReference>
<protein>
    <submittedName>
        <fullName evidence="2">Uncharacterized protein</fullName>
    </submittedName>
</protein>
<evidence type="ECO:0000313" key="3">
    <source>
        <dbReference type="Proteomes" id="UP000694251"/>
    </source>
</evidence>
<keyword evidence="3" id="KW-1185">Reference proteome</keyword>
<dbReference type="Proteomes" id="UP000694251">
    <property type="component" value="Chromosome 10"/>
</dbReference>
<sequence length="108" mass="11487">DLRLQQGVCSQFCVSSLSCGPFGCEAETRGKSLFFSPLRQLFGLVFCSNGLSRWVLSCSLILFVVCVVGSYAPIVSSRFCVVYGGPGFSGWVQGAAVVSFSNPSLARS</sequence>
<gene>
    <name evidence="2" type="ORF">ISN44_As10g022710</name>
</gene>
<reference evidence="2 3" key="1">
    <citation type="submission" date="2020-12" db="EMBL/GenBank/DDBJ databases">
        <title>Concerted genomic and epigenomic changes stabilize Arabidopsis allopolyploids.</title>
        <authorList>
            <person name="Chen Z."/>
        </authorList>
    </citation>
    <scope>NUCLEOTIDE SEQUENCE [LARGE SCALE GENOMIC DNA]</scope>
    <source>
        <strain evidence="2">As9502</strain>
        <tissue evidence="2">Leaf</tissue>
    </source>
</reference>
<organism evidence="2 3">
    <name type="scientific">Arabidopsis suecica</name>
    <name type="common">Swedish thale-cress</name>
    <name type="synonym">Cardaminopsis suecica</name>
    <dbReference type="NCBI Taxonomy" id="45249"/>
    <lineage>
        <taxon>Eukaryota</taxon>
        <taxon>Viridiplantae</taxon>
        <taxon>Streptophyta</taxon>
        <taxon>Embryophyta</taxon>
        <taxon>Tracheophyta</taxon>
        <taxon>Spermatophyta</taxon>
        <taxon>Magnoliopsida</taxon>
        <taxon>eudicotyledons</taxon>
        <taxon>Gunneridae</taxon>
        <taxon>Pentapetalae</taxon>
        <taxon>rosids</taxon>
        <taxon>malvids</taxon>
        <taxon>Brassicales</taxon>
        <taxon>Brassicaceae</taxon>
        <taxon>Camelineae</taxon>
        <taxon>Arabidopsis</taxon>
    </lineage>
</organism>
<dbReference type="AlphaFoldDB" id="A0A8T2A1R0"/>
<keyword evidence="1" id="KW-0472">Membrane</keyword>
<keyword evidence="1" id="KW-0812">Transmembrane</keyword>
<name>A0A8T2A1R0_ARASU</name>
<feature type="non-terminal residue" evidence="2">
    <location>
        <position position="108"/>
    </location>
</feature>
<accession>A0A8T2A1R0</accession>